<dbReference type="EMBL" id="JBHTMX010000051">
    <property type="protein sequence ID" value="MFD1331944.1"/>
    <property type="molecule type" value="Genomic_DNA"/>
</dbReference>
<dbReference type="Proteomes" id="UP001597171">
    <property type="component" value="Unassembled WGS sequence"/>
</dbReference>
<sequence>MTTTDASRPFRSTPADLSRAGAPISGRARALAATTLAAALLGTVAVGPLAASETPIRSVTLSSGGLAEIGRAAKVDGDGVVHIEAPADQIDDLLKSLIVRDPSGAVGAITLDGPEQADDTFRRMPFSPEDLASLPGLVGALQGVRVKVESGGRTVEGRALGVSERNAGEAAGVTRVVSLLTDAGAIETLLLADGASVA</sequence>
<evidence type="ECO:0008006" key="3">
    <source>
        <dbReference type="Google" id="ProtNLM"/>
    </source>
</evidence>
<comment type="caution">
    <text evidence="1">The sequence shown here is derived from an EMBL/GenBank/DDBJ whole genome shotgun (WGS) entry which is preliminary data.</text>
</comment>
<reference evidence="2" key="1">
    <citation type="journal article" date="2019" name="Int. J. Syst. Evol. Microbiol.">
        <title>The Global Catalogue of Microorganisms (GCM) 10K type strain sequencing project: providing services to taxonomists for standard genome sequencing and annotation.</title>
        <authorList>
            <consortium name="The Broad Institute Genomics Platform"/>
            <consortium name="The Broad Institute Genome Sequencing Center for Infectious Disease"/>
            <person name="Wu L."/>
            <person name="Ma J."/>
        </authorList>
    </citation>
    <scope>NUCLEOTIDE SEQUENCE [LARGE SCALE GENOMIC DNA]</scope>
    <source>
        <strain evidence="2">CCUG 61696</strain>
    </source>
</reference>
<proteinExistence type="predicted"/>
<evidence type="ECO:0000313" key="1">
    <source>
        <dbReference type="EMBL" id="MFD1331944.1"/>
    </source>
</evidence>
<evidence type="ECO:0000313" key="2">
    <source>
        <dbReference type="Proteomes" id="UP001597171"/>
    </source>
</evidence>
<feature type="non-terminal residue" evidence="1">
    <location>
        <position position="198"/>
    </location>
</feature>
<accession>A0ABW3Z6Q2</accession>
<protein>
    <recommendedName>
        <fullName evidence="3">Preprotein translocase subunit SecD</fullName>
    </recommendedName>
</protein>
<keyword evidence="2" id="KW-1185">Reference proteome</keyword>
<organism evidence="1 2">
    <name type="scientific">Methylopila musalis</name>
    <dbReference type="NCBI Taxonomy" id="1134781"/>
    <lineage>
        <taxon>Bacteria</taxon>
        <taxon>Pseudomonadati</taxon>
        <taxon>Pseudomonadota</taxon>
        <taxon>Alphaproteobacteria</taxon>
        <taxon>Hyphomicrobiales</taxon>
        <taxon>Methylopilaceae</taxon>
        <taxon>Methylopila</taxon>
    </lineage>
</organism>
<name>A0ABW3Z6Q2_9HYPH</name>
<gene>
    <name evidence="1" type="ORF">ACFQ4O_08015</name>
</gene>